<dbReference type="Proteomes" id="UP000252706">
    <property type="component" value="Unassembled WGS sequence"/>
</dbReference>
<feature type="region of interest" description="Disordered" evidence="1">
    <location>
        <begin position="73"/>
        <end position="98"/>
    </location>
</feature>
<sequence>MPTASELPIDTSASATDMAQAMFGNGVQIVSADYTGHNAASGIYSDGDTVAPNVTPSDTGVILSTGRASNITNSSGDANVRSWTSSNMRQKGDSDLDEMAGTTTYDAAVIEAEFIPEGSTLTMQVTFSSEEYLEYVGSGFNDAVGIFVNGEKAELTIGDGDITINNINDESNSNLYIDNPANAEVANTEMDGLTVTLTLKAPVTPGEVNTIKIAIADAGDSSYDSNLLIAGDSVQTALVADADTIDITADSEANLDALGNDVSAHSGTLTITMINGQEVSAGDTITLASGEEVTLNPDGTFTIDTDGDEGSNVFSYQVEDSAGNTDTAFVTVNTIACFVAGTLIDTLTGRQSVETLTPGTQVMTRDHGPQPVRWIGQTTRIAEGPDAPILFRRGALGDHDTVALSPNHRVLLSSALSEMMFGSSEVLVQAKHLINDRSIRRCADGKPITYVHVLFDRHEVICGNGMESESYHPGDQSVEAFDPETRDEILSLMPDLSKQDYGYGPTARPSLRGYEVRTLIRGQ</sequence>
<dbReference type="Gene3D" id="2.170.16.10">
    <property type="entry name" value="Hedgehog/Intein (Hint) domain"/>
    <property type="match status" value="1"/>
</dbReference>
<proteinExistence type="predicted"/>
<dbReference type="InterPro" id="IPR036844">
    <property type="entry name" value="Hint_dom_sf"/>
</dbReference>
<dbReference type="AlphaFoldDB" id="A0A366X6K5"/>
<dbReference type="NCBIfam" id="NF038133">
    <property type="entry name" value="choice_anch_L"/>
    <property type="match status" value="1"/>
</dbReference>
<dbReference type="InterPro" id="IPR028992">
    <property type="entry name" value="Hedgehog/Intein_dom"/>
</dbReference>
<dbReference type="InterPro" id="IPR049804">
    <property type="entry name" value="Choice_anch_L"/>
</dbReference>
<organism evidence="3 4">
    <name type="scientific">Phaeobacter gallaeciensis</name>
    <dbReference type="NCBI Taxonomy" id="60890"/>
    <lineage>
        <taxon>Bacteria</taxon>
        <taxon>Pseudomonadati</taxon>
        <taxon>Pseudomonadota</taxon>
        <taxon>Alphaproteobacteria</taxon>
        <taxon>Rhodobacterales</taxon>
        <taxon>Roseobacteraceae</taxon>
        <taxon>Phaeobacter</taxon>
    </lineage>
</organism>
<keyword evidence="3" id="KW-0808">Transferase</keyword>
<accession>A0A366X6K5</accession>
<dbReference type="EMBL" id="QOCE01000012">
    <property type="protein sequence ID" value="RBW60050.1"/>
    <property type="molecule type" value="Genomic_DNA"/>
</dbReference>
<feature type="compositionally biased region" description="Polar residues" evidence="1">
    <location>
        <begin position="73"/>
        <end position="89"/>
    </location>
</feature>
<dbReference type="Pfam" id="PF13403">
    <property type="entry name" value="Hint_2"/>
    <property type="match status" value="1"/>
</dbReference>
<reference evidence="3 4" key="1">
    <citation type="submission" date="2018-07" db="EMBL/GenBank/DDBJ databases">
        <title>Modular assembly of carbohydrate-degrading microbial communities in the ocean.</title>
        <authorList>
            <person name="Enke T.N."/>
            <person name="Datta M.S."/>
            <person name="Schwartzman J.A."/>
            <person name="Cermak N."/>
            <person name="Schmitz D.A."/>
            <person name="Barrere J."/>
            <person name="Cordero O.X."/>
        </authorList>
    </citation>
    <scope>NUCLEOTIDE SEQUENCE [LARGE SCALE GENOMIC DNA]</scope>
    <source>
        <strain evidence="3 4">C3M10</strain>
    </source>
</reference>
<evidence type="ECO:0000259" key="2">
    <source>
        <dbReference type="Pfam" id="PF13403"/>
    </source>
</evidence>
<gene>
    <name evidence="3" type="ORF">DS909_05360</name>
</gene>
<evidence type="ECO:0000313" key="4">
    <source>
        <dbReference type="Proteomes" id="UP000252706"/>
    </source>
</evidence>
<dbReference type="OrthoDB" id="6305173at2"/>
<dbReference type="RefSeq" id="WP_113822414.1">
    <property type="nucleotide sequence ID" value="NZ_QOCE01000012.1"/>
</dbReference>
<name>A0A366X6K5_9RHOB</name>
<dbReference type="GO" id="GO:0016740">
    <property type="term" value="F:transferase activity"/>
    <property type="evidence" value="ECO:0007669"/>
    <property type="project" value="UniProtKB-KW"/>
</dbReference>
<evidence type="ECO:0000256" key="1">
    <source>
        <dbReference type="SAM" id="MobiDB-lite"/>
    </source>
</evidence>
<comment type="caution">
    <text evidence="3">The sequence shown here is derived from an EMBL/GenBank/DDBJ whole genome shotgun (WGS) entry which is preliminary data.</text>
</comment>
<dbReference type="Pfam" id="PF17963">
    <property type="entry name" value="Big_9"/>
    <property type="match status" value="1"/>
</dbReference>
<dbReference type="SUPFAM" id="SSF51294">
    <property type="entry name" value="Hedgehog/intein (Hint) domain"/>
    <property type="match status" value="1"/>
</dbReference>
<protein>
    <submittedName>
        <fullName evidence="3">2,3,4,5-tetrahydropyridine-2,6-carboxylate N-succinyltransferase</fullName>
    </submittedName>
</protein>
<feature type="domain" description="Hedgehog/Intein (Hint)" evidence="2">
    <location>
        <begin position="337"/>
        <end position="475"/>
    </location>
</feature>
<evidence type="ECO:0000313" key="3">
    <source>
        <dbReference type="EMBL" id="RBW60050.1"/>
    </source>
</evidence>